<evidence type="ECO:0000313" key="1">
    <source>
        <dbReference type="EMBL" id="KAF3032397.1"/>
    </source>
</evidence>
<accession>A0A9P5BVM9</accession>
<sequence length="323" mass="36496">MASVNNISPTPPPDIQARLFEIANEVALEYAQGYHWSSCHPWNIVHDPEYDRQYGIRGMERHFWSLTAPFGSCLGASTSILTELQAEFASDSDSEVRRYANYVQLMTSAEHATSDNGHHAVVAMCFDDFAIIIGHALQSVAFQAPLGGTFNMAPYIPLFGEPGQERFKYFIHDGKFKLTMNNEKGSFPVLFFSEMDADKAVNQLTIPAAEELKTVGGQEHIVMPTRKYLSIRSLLDEKPQRIDAVSVNGKWLTTTMRIQVNFEKAEISMQIPNRDWMDRIQSKDWPLTLDPCRQANWVAFREPVQQKWTKETAVDAAAQCADV</sequence>
<gene>
    <name evidence="1" type="ORF">E8E12_004171</name>
</gene>
<reference evidence="1" key="1">
    <citation type="submission" date="2019-04" db="EMBL/GenBank/DDBJ databases">
        <title>Sequencing of skin fungus with MAO and IRED activity.</title>
        <authorList>
            <person name="Marsaioli A.J."/>
            <person name="Bonatto J.M.C."/>
            <person name="Reis Junior O."/>
        </authorList>
    </citation>
    <scope>NUCLEOTIDE SEQUENCE</scope>
    <source>
        <strain evidence="1">28M1</strain>
    </source>
</reference>
<comment type="caution">
    <text evidence="1">The sequence shown here is derived from an EMBL/GenBank/DDBJ whole genome shotgun (WGS) entry which is preliminary data.</text>
</comment>
<proteinExistence type="predicted"/>
<organism evidence="1 2">
    <name type="scientific">Didymella heteroderae</name>
    <dbReference type="NCBI Taxonomy" id="1769908"/>
    <lineage>
        <taxon>Eukaryota</taxon>
        <taxon>Fungi</taxon>
        <taxon>Dikarya</taxon>
        <taxon>Ascomycota</taxon>
        <taxon>Pezizomycotina</taxon>
        <taxon>Dothideomycetes</taxon>
        <taxon>Pleosporomycetidae</taxon>
        <taxon>Pleosporales</taxon>
        <taxon>Pleosporineae</taxon>
        <taxon>Didymellaceae</taxon>
        <taxon>Didymella</taxon>
    </lineage>
</organism>
<dbReference type="Proteomes" id="UP000758155">
    <property type="component" value="Unassembled WGS sequence"/>
</dbReference>
<protein>
    <submittedName>
        <fullName evidence="1">Uncharacterized protein</fullName>
    </submittedName>
</protein>
<dbReference type="AlphaFoldDB" id="A0A9P5BVM9"/>
<keyword evidence="2" id="KW-1185">Reference proteome</keyword>
<dbReference type="OrthoDB" id="414463at2759"/>
<evidence type="ECO:0000313" key="2">
    <source>
        <dbReference type="Proteomes" id="UP000758155"/>
    </source>
</evidence>
<name>A0A9P5BVM9_9PLEO</name>
<dbReference type="EMBL" id="SWKV01000102">
    <property type="protein sequence ID" value="KAF3032397.1"/>
    <property type="molecule type" value="Genomic_DNA"/>
</dbReference>